<accession>A0ABV0SMX7</accession>
<gene>
    <name evidence="1" type="ORF">ILYODFUR_017734</name>
</gene>
<reference evidence="1 2" key="1">
    <citation type="submission" date="2021-06" db="EMBL/GenBank/DDBJ databases">
        <authorList>
            <person name="Palmer J.M."/>
        </authorList>
    </citation>
    <scope>NUCLEOTIDE SEQUENCE [LARGE SCALE GENOMIC DNA]</scope>
    <source>
        <strain evidence="2">if_2019</strain>
        <tissue evidence="1">Muscle</tissue>
    </source>
</reference>
<comment type="caution">
    <text evidence="1">The sequence shown here is derived from an EMBL/GenBank/DDBJ whole genome shotgun (WGS) entry which is preliminary data.</text>
</comment>
<keyword evidence="2" id="KW-1185">Reference proteome</keyword>
<organism evidence="1 2">
    <name type="scientific">Ilyodon furcidens</name>
    <name type="common">goldbreast splitfin</name>
    <dbReference type="NCBI Taxonomy" id="33524"/>
    <lineage>
        <taxon>Eukaryota</taxon>
        <taxon>Metazoa</taxon>
        <taxon>Chordata</taxon>
        <taxon>Craniata</taxon>
        <taxon>Vertebrata</taxon>
        <taxon>Euteleostomi</taxon>
        <taxon>Actinopterygii</taxon>
        <taxon>Neopterygii</taxon>
        <taxon>Teleostei</taxon>
        <taxon>Neoteleostei</taxon>
        <taxon>Acanthomorphata</taxon>
        <taxon>Ovalentaria</taxon>
        <taxon>Atherinomorphae</taxon>
        <taxon>Cyprinodontiformes</taxon>
        <taxon>Goodeidae</taxon>
        <taxon>Ilyodon</taxon>
    </lineage>
</organism>
<name>A0ABV0SMX7_9TELE</name>
<sequence>MTKINYIDLSLSVPCPPSNASISTNELIQSSPSSPKKHLRNRTNCATTTWIPNPSTPGDLTAPTYWSFARFRS</sequence>
<dbReference type="EMBL" id="JAHRIQ010001688">
    <property type="protein sequence ID" value="MEQ2221630.1"/>
    <property type="molecule type" value="Genomic_DNA"/>
</dbReference>
<dbReference type="Proteomes" id="UP001482620">
    <property type="component" value="Unassembled WGS sequence"/>
</dbReference>
<evidence type="ECO:0000313" key="1">
    <source>
        <dbReference type="EMBL" id="MEQ2221630.1"/>
    </source>
</evidence>
<evidence type="ECO:0000313" key="2">
    <source>
        <dbReference type="Proteomes" id="UP001482620"/>
    </source>
</evidence>
<proteinExistence type="predicted"/>
<protein>
    <submittedName>
        <fullName evidence="1">Uncharacterized protein</fullName>
    </submittedName>
</protein>